<protein>
    <submittedName>
        <fullName evidence="2 3">Uncharacterized protein</fullName>
    </submittedName>
</protein>
<reference evidence="3" key="5">
    <citation type="submission" date="2015-06" db="UniProtKB">
        <authorList>
            <consortium name="EnsemblFungi"/>
        </authorList>
    </citation>
    <scope>IDENTIFICATION</scope>
    <source>
        <strain evidence="3">ATCC 64411</strain>
    </source>
</reference>
<dbReference type="AlphaFoldDB" id="A0A0C4E332"/>
<dbReference type="EMBL" id="ADBL01001645">
    <property type="status" value="NOT_ANNOTATED_CDS"/>
    <property type="molecule type" value="Genomic_DNA"/>
</dbReference>
<accession>A0A0C4E332</accession>
<evidence type="ECO:0000256" key="1">
    <source>
        <dbReference type="SAM" id="MobiDB-lite"/>
    </source>
</evidence>
<gene>
    <name evidence="2" type="ORF">MAPG_06824</name>
</gene>
<reference evidence="2" key="2">
    <citation type="submission" date="2010-05" db="EMBL/GenBank/DDBJ databases">
        <title>The Genome Sequence of Magnaporthe poae strain ATCC 64411.</title>
        <authorList>
            <consortium name="The Broad Institute Genome Sequencing Platform"/>
            <consortium name="Broad Institute Genome Sequencing Center for Infectious Disease"/>
            <person name="Ma L.-J."/>
            <person name="Dead R."/>
            <person name="Young S."/>
            <person name="Zeng Q."/>
            <person name="Koehrsen M."/>
            <person name="Alvarado L."/>
            <person name="Berlin A."/>
            <person name="Chapman S.B."/>
            <person name="Chen Z."/>
            <person name="Freedman E."/>
            <person name="Gellesch M."/>
            <person name="Goldberg J."/>
            <person name="Griggs A."/>
            <person name="Gujja S."/>
            <person name="Heilman E.R."/>
            <person name="Heiman D."/>
            <person name="Hepburn T."/>
            <person name="Howarth C."/>
            <person name="Jen D."/>
            <person name="Larson L."/>
            <person name="Mehta T."/>
            <person name="Neiman D."/>
            <person name="Pearson M."/>
            <person name="Roberts A."/>
            <person name="Saif S."/>
            <person name="Shea T."/>
            <person name="Shenoy N."/>
            <person name="Sisk P."/>
            <person name="Stolte C."/>
            <person name="Sykes S."/>
            <person name="Walk T."/>
            <person name="White J."/>
            <person name="Yandava C."/>
            <person name="Haas B."/>
            <person name="Nusbaum C."/>
            <person name="Birren B."/>
        </authorList>
    </citation>
    <scope>NUCLEOTIDE SEQUENCE</scope>
    <source>
        <strain evidence="2">ATCC 64411</strain>
    </source>
</reference>
<reference evidence="4" key="1">
    <citation type="submission" date="2010-05" db="EMBL/GenBank/DDBJ databases">
        <title>The genome sequence of Magnaporthe poae strain ATCC 64411.</title>
        <authorList>
            <person name="Ma L.-J."/>
            <person name="Dead R."/>
            <person name="Young S."/>
            <person name="Zeng Q."/>
            <person name="Koehrsen M."/>
            <person name="Alvarado L."/>
            <person name="Berlin A."/>
            <person name="Chapman S.B."/>
            <person name="Chen Z."/>
            <person name="Freedman E."/>
            <person name="Gellesch M."/>
            <person name="Goldberg J."/>
            <person name="Griggs A."/>
            <person name="Gujja S."/>
            <person name="Heilman E.R."/>
            <person name="Heiman D."/>
            <person name="Hepburn T."/>
            <person name="Howarth C."/>
            <person name="Jen D."/>
            <person name="Larson L."/>
            <person name="Mehta T."/>
            <person name="Neiman D."/>
            <person name="Pearson M."/>
            <person name="Roberts A."/>
            <person name="Saif S."/>
            <person name="Shea T."/>
            <person name="Shenoy N."/>
            <person name="Sisk P."/>
            <person name="Stolte C."/>
            <person name="Sykes S."/>
            <person name="Walk T."/>
            <person name="White J."/>
            <person name="Yandava C."/>
            <person name="Haas B."/>
            <person name="Nusbaum C."/>
            <person name="Birren B."/>
        </authorList>
    </citation>
    <scope>NUCLEOTIDE SEQUENCE [LARGE SCALE GENOMIC DNA]</scope>
    <source>
        <strain evidence="4">ATCC 64411 / 73-15</strain>
    </source>
</reference>
<evidence type="ECO:0000313" key="4">
    <source>
        <dbReference type="Proteomes" id="UP000011715"/>
    </source>
</evidence>
<feature type="region of interest" description="Disordered" evidence="1">
    <location>
        <begin position="21"/>
        <end position="45"/>
    </location>
</feature>
<proteinExistence type="predicted"/>
<organism evidence="3 4">
    <name type="scientific">Magnaporthiopsis poae (strain ATCC 64411 / 73-15)</name>
    <name type="common">Kentucky bluegrass fungus</name>
    <name type="synonym">Magnaporthe poae</name>
    <dbReference type="NCBI Taxonomy" id="644358"/>
    <lineage>
        <taxon>Eukaryota</taxon>
        <taxon>Fungi</taxon>
        <taxon>Dikarya</taxon>
        <taxon>Ascomycota</taxon>
        <taxon>Pezizomycotina</taxon>
        <taxon>Sordariomycetes</taxon>
        <taxon>Sordariomycetidae</taxon>
        <taxon>Magnaporthales</taxon>
        <taxon>Magnaporthaceae</taxon>
        <taxon>Magnaporthiopsis</taxon>
    </lineage>
</organism>
<reference evidence="3" key="4">
    <citation type="journal article" date="2015" name="G3 (Bethesda)">
        <title>Genome sequences of three phytopathogenic species of the Magnaporthaceae family of fungi.</title>
        <authorList>
            <person name="Okagaki L.H."/>
            <person name="Nunes C.C."/>
            <person name="Sailsbery J."/>
            <person name="Clay B."/>
            <person name="Brown D."/>
            <person name="John T."/>
            <person name="Oh Y."/>
            <person name="Young N."/>
            <person name="Fitzgerald M."/>
            <person name="Haas B.J."/>
            <person name="Zeng Q."/>
            <person name="Young S."/>
            <person name="Adiconis X."/>
            <person name="Fan L."/>
            <person name="Levin J.Z."/>
            <person name="Mitchell T.K."/>
            <person name="Okubara P.A."/>
            <person name="Farman M.L."/>
            <person name="Kohn L.M."/>
            <person name="Birren B."/>
            <person name="Ma L.-J."/>
            <person name="Dean R.A."/>
        </authorList>
    </citation>
    <scope>NUCLEOTIDE SEQUENCE</scope>
    <source>
        <strain evidence="3">ATCC 64411 / 73-15</strain>
    </source>
</reference>
<dbReference type="EnsemblFungi" id="MAPG_06824T0">
    <property type="protein sequence ID" value="MAPG_06824T0"/>
    <property type="gene ID" value="MAPG_06824"/>
</dbReference>
<reference evidence="2" key="3">
    <citation type="submission" date="2011-03" db="EMBL/GenBank/DDBJ databases">
        <title>Annotation of Magnaporthe poae ATCC 64411.</title>
        <authorList>
            <person name="Ma L.-J."/>
            <person name="Dead R."/>
            <person name="Young S.K."/>
            <person name="Zeng Q."/>
            <person name="Gargeya S."/>
            <person name="Fitzgerald M."/>
            <person name="Haas B."/>
            <person name="Abouelleil A."/>
            <person name="Alvarado L."/>
            <person name="Arachchi H.M."/>
            <person name="Berlin A."/>
            <person name="Brown A."/>
            <person name="Chapman S.B."/>
            <person name="Chen Z."/>
            <person name="Dunbar C."/>
            <person name="Freedman E."/>
            <person name="Gearin G."/>
            <person name="Gellesch M."/>
            <person name="Goldberg J."/>
            <person name="Griggs A."/>
            <person name="Gujja S."/>
            <person name="Heiman D."/>
            <person name="Howarth C."/>
            <person name="Larson L."/>
            <person name="Lui A."/>
            <person name="MacDonald P.J.P."/>
            <person name="Mehta T."/>
            <person name="Montmayeur A."/>
            <person name="Murphy C."/>
            <person name="Neiman D."/>
            <person name="Pearson M."/>
            <person name="Priest M."/>
            <person name="Roberts A."/>
            <person name="Saif S."/>
            <person name="Shea T."/>
            <person name="Shenoy N."/>
            <person name="Sisk P."/>
            <person name="Stolte C."/>
            <person name="Sykes S."/>
            <person name="Yandava C."/>
            <person name="Wortman J."/>
            <person name="Nusbaum C."/>
            <person name="Birren B."/>
        </authorList>
    </citation>
    <scope>NUCLEOTIDE SEQUENCE</scope>
    <source>
        <strain evidence="2">ATCC 64411</strain>
    </source>
</reference>
<evidence type="ECO:0000313" key="3">
    <source>
        <dbReference type="EnsemblFungi" id="MAPG_06824T0"/>
    </source>
</evidence>
<dbReference type="EMBL" id="GL876970">
    <property type="protein sequence ID" value="KLU87833.1"/>
    <property type="molecule type" value="Genomic_DNA"/>
</dbReference>
<dbReference type="Proteomes" id="UP000011715">
    <property type="component" value="Unassembled WGS sequence"/>
</dbReference>
<keyword evidence="4" id="KW-1185">Reference proteome</keyword>
<sequence>MGAARSIAATGLAIVREAAISSAPDLGPPTEPSRQERPGGGWLGGCGSHKAAAEGLWAACRDATARESQACQVRDSGQAGGGAEAIARMSDQDAFLG</sequence>
<dbReference type="VEuPathDB" id="FungiDB:MAPG_06824"/>
<name>A0A0C4E332_MAGP6</name>
<evidence type="ECO:0000313" key="2">
    <source>
        <dbReference type="EMBL" id="KLU87833.1"/>
    </source>
</evidence>